<dbReference type="EC" id="3.5.1.94" evidence="5"/>
<dbReference type="GO" id="GO:0006598">
    <property type="term" value="P:polyamine catabolic process"/>
    <property type="evidence" value="ECO:0007669"/>
    <property type="project" value="TreeGrafter"/>
</dbReference>
<dbReference type="Gene3D" id="3.40.50.880">
    <property type="match status" value="1"/>
</dbReference>
<dbReference type="Pfam" id="PF07722">
    <property type="entry name" value="Peptidase_C26"/>
    <property type="match status" value="1"/>
</dbReference>
<dbReference type="GO" id="GO:0005829">
    <property type="term" value="C:cytosol"/>
    <property type="evidence" value="ECO:0007669"/>
    <property type="project" value="TreeGrafter"/>
</dbReference>
<keyword evidence="6" id="KW-0808">Transferase</keyword>
<dbReference type="InterPro" id="IPR029062">
    <property type="entry name" value="Class_I_gatase-like"/>
</dbReference>
<dbReference type="GO" id="GO:0016740">
    <property type="term" value="F:transferase activity"/>
    <property type="evidence" value="ECO:0007669"/>
    <property type="project" value="UniProtKB-KW"/>
</dbReference>
<dbReference type="RefSeq" id="WP_057507761.1">
    <property type="nucleotide sequence ID" value="NZ_LDJK01000018.1"/>
</dbReference>
<dbReference type="EMBL" id="LDJK01000018">
    <property type="protein sequence ID" value="KRG74988.1"/>
    <property type="molecule type" value="Genomic_DNA"/>
</dbReference>
<accession>A0A0R0CZ00</accession>
<comment type="pathway">
    <text evidence="4">Amine and polyamine degradation; putrescine degradation; 4-aminobutanoate from putrescine: step 4/4.</text>
</comment>
<keyword evidence="7" id="KW-1185">Reference proteome</keyword>
<dbReference type="PANTHER" id="PTHR43235:SF1">
    <property type="entry name" value="GLUTAMINE AMIDOTRANSFERASE PB2B2.05-RELATED"/>
    <property type="match status" value="1"/>
</dbReference>
<proteinExistence type="inferred from homology"/>
<evidence type="ECO:0000256" key="4">
    <source>
        <dbReference type="ARBA" id="ARBA00060634"/>
    </source>
</evidence>
<comment type="similarity">
    <text evidence="1">Belongs to the peptidase C26 family.</text>
</comment>
<evidence type="ECO:0000256" key="1">
    <source>
        <dbReference type="ARBA" id="ARBA00011083"/>
    </source>
</evidence>
<comment type="catalytic activity">
    <reaction evidence="2">
        <text>4-(gamma-L-glutamylamino)butanoate + H2O = 4-aminobutanoate + L-glutamate</text>
        <dbReference type="Rhea" id="RHEA:19737"/>
        <dbReference type="ChEBI" id="CHEBI:15377"/>
        <dbReference type="ChEBI" id="CHEBI:29985"/>
        <dbReference type="ChEBI" id="CHEBI:58800"/>
        <dbReference type="ChEBI" id="CHEBI:59888"/>
        <dbReference type="EC" id="3.5.1.94"/>
    </reaction>
</comment>
<name>A0A0R0CZ00_9GAMM</name>
<gene>
    <name evidence="6" type="ORF">ABB28_05980</name>
</gene>
<sequence length="253" mass="27399">MRLPPLVGLPTDSSLQGHHRFAMAGEKYVRALVDAAAVTPVLLPSLQPPLPAGDWLSRVHGLLLTGAVSNIEPQHYAGGRTWPGNLHDPARDGAAFSLLVHALAADLPVLAICRGFQELNVALGGTLHPQVHRVEGRHDHREDPAASVEVQYGPAHSIALVAGGWLAQWHGARSAVVNSVHGQGIDSLADALLPEAHADDGLVEAARSRRHSFVLGVQWHPEWRVTHNPFYHAVFHAFGQACRQRQRRQQDSA</sequence>
<evidence type="ECO:0000256" key="2">
    <source>
        <dbReference type="ARBA" id="ARBA00052718"/>
    </source>
</evidence>
<dbReference type="PROSITE" id="PS51273">
    <property type="entry name" value="GATASE_TYPE_1"/>
    <property type="match status" value="1"/>
</dbReference>
<dbReference type="PANTHER" id="PTHR43235">
    <property type="entry name" value="GLUTAMINE AMIDOTRANSFERASE PB2B2.05-RELATED"/>
    <property type="match status" value="1"/>
</dbReference>
<reference evidence="6 7" key="1">
    <citation type="submission" date="2015-05" db="EMBL/GenBank/DDBJ databases">
        <title>Genome sequencing and analysis of members of genus Stenotrophomonas.</title>
        <authorList>
            <person name="Patil P.P."/>
            <person name="Midha S."/>
            <person name="Patil P.B."/>
        </authorList>
    </citation>
    <scope>NUCLEOTIDE SEQUENCE [LARGE SCALE GENOMIC DNA]</scope>
    <source>
        <strain evidence="6 7">DSM 21508</strain>
    </source>
</reference>
<comment type="caution">
    <text evidence="6">The sequence shown here is derived from an EMBL/GenBank/DDBJ whole genome shotgun (WGS) entry which is preliminary data.</text>
</comment>
<protein>
    <recommendedName>
        <fullName evidence="5">gamma-glutamyl-gamma-aminobutyrate hydrolase</fullName>
        <ecNumber evidence="5">3.5.1.94</ecNumber>
    </recommendedName>
</protein>
<dbReference type="InterPro" id="IPR011697">
    <property type="entry name" value="Peptidase_C26"/>
</dbReference>
<dbReference type="Proteomes" id="UP000051386">
    <property type="component" value="Unassembled WGS sequence"/>
</dbReference>
<evidence type="ECO:0000313" key="6">
    <source>
        <dbReference type="EMBL" id="KRG74988.1"/>
    </source>
</evidence>
<dbReference type="InterPro" id="IPR044668">
    <property type="entry name" value="PuuD-like"/>
</dbReference>
<keyword evidence="6" id="KW-0315">Glutamine amidotransferase</keyword>
<organism evidence="6 7">
    <name type="scientific">Stenotrophomonas chelatiphaga</name>
    <dbReference type="NCBI Taxonomy" id="517011"/>
    <lineage>
        <taxon>Bacteria</taxon>
        <taxon>Pseudomonadati</taxon>
        <taxon>Pseudomonadota</taxon>
        <taxon>Gammaproteobacteria</taxon>
        <taxon>Lysobacterales</taxon>
        <taxon>Lysobacteraceae</taxon>
        <taxon>Stenotrophomonas</taxon>
    </lineage>
</organism>
<dbReference type="FunFam" id="3.40.50.880:FF:000030">
    <property type="entry name" value="Gamma-glutamyl-gamma-aminobutyrate hydrolase PuuD"/>
    <property type="match status" value="1"/>
</dbReference>
<evidence type="ECO:0000313" key="7">
    <source>
        <dbReference type="Proteomes" id="UP000051386"/>
    </source>
</evidence>
<dbReference type="GO" id="GO:0033969">
    <property type="term" value="F:gamma-glutamyl-gamma-aminobutyrate hydrolase activity"/>
    <property type="evidence" value="ECO:0007669"/>
    <property type="project" value="UniProtKB-EC"/>
</dbReference>
<evidence type="ECO:0000256" key="3">
    <source>
        <dbReference type="ARBA" id="ARBA00055068"/>
    </source>
</evidence>
<dbReference type="PATRIC" id="fig|517011.3.peg.684"/>
<dbReference type="SUPFAM" id="SSF52317">
    <property type="entry name" value="Class I glutamine amidotransferase-like"/>
    <property type="match status" value="1"/>
</dbReference>
<evidence type="ECO:0000256" key="5">
    <source>
        <dbReference type="ARBA" id="ARBA00066788"/>
    </source>
</evidence>
<comment type="function">
    <text evidence="3">Involved in the breakdown of putrescine via hydrolysis of the gamma-glutamyl linkage of gamma-glutamyl-gamma-aminobutyrate.</text>
</comment>
<dbReference type="AlphaFoldDB" id="A0A0R0CZ00"/>